<keyword evidence="2" id="KW-1185">Reference proteome</keyword>
<dbReference type="InterPro" id="IPR048101">
    <property type="entry name" value="MobP2"/>
</dbReference>
<name>W7CT89_9LIST</name>
<accession>W7CT89</accession>
<dbReference type="OrthoDB" id="3889159at2"/>
<dbReference type="InterPro" id="IPR041073">
    <property type="entry name" value="MobL"/>
</dbReference>
<gene>
    <name evidence="1" type="ORF">PRIP_15087</name>
</gene>
<dbReference type="EMBL" id="AODL01000031">
    <property type="protein sequence ID" value="EUJ42869.1"/>
    <property type="molecule type" value="Genomic_DNA"/>
</dbReference>
<dbReference type="AlphaFoldDB" id="W7CT89"/>
<dbReference type="NCBIfam" id="NF041498">
    <property type="entry name" value="MobP2"/>
    <property type="match status" value="1"/>
</dbReference>
<dbReference type="Pfam" id="PF18555">
    <property type="entry name" value="MobL"/>
    <property type="match status" value="1"/>
</dbReference>
<dbReference type="Proteomes" id="UP000019248">
    <property type="component" value="Unassembled WGS sequence"/>
</dbReference>
<comment type="caution">
    <text evidence="1">The sequence shown here is derived from an EMBL/GenBank/DDBJ whole genome shotgun (WGS) entry which is preliminary data.</text>
</comment>
<evidence type="ECO:0000313" key="2">
    <source>
        <dbReference type="Proteomes" id="UP000019248"/>
    </source>
</evidence>
<proteinExistence type="predicted"/>
<protein>
    <submittedName>
        <fullName evidence="1">Uncharacterized protein</fullName>
    </submittedName>
</protein>
<evidence type="ECO:0000313" key="1">
    <source>
        <dbReference type="EMBL" id="EUJ42869.1"/>
    </source>
</evidence>
<dbReference type="PATRIC" id="fig|1265816.5.peg.2978"/>
<reference evidence="1 2" key="1">
    <citation type="journal article" date="2014" name="Int. J. Syst. Evol. Microbiol.">
        <title>Listeria floridensis sp. nov., Listeria aquatica sp. nov., Listeria cornellensis sp. nov., Listeria riparia sp. nov. and Listeria grandensis sp. nov., from agricultural and natural environments.</title>
        <authorList>
            <person name="den Bakker H.C."/>
            <person name="Warchocki S."/>
            <person name="Wright E.M."/>
            <person name="Allred A.F."/>
            <person name="Ahlstrom C."/>
            <person name="Manuel C.S."/>
            <person name="Stasiewicz M.J."/>
            <person name="Burrell A."/>
            <person name="Roof S."/>
            <person name="Strawn L."/>
            <person name="Fortes E.D."/>
            <person name="Nightingale K.K."/>
            <person name="Kephart D."/>
            <person name="Wiedmann M."/>
        </authorList>
    </citation>
    <scope>NUCLEOTIDE SEQUENCE [LARGE SCALE GENOMIC DNA]</scope>
    <source>
        <strain evidence="1 2">FSL S10-1204</strain>
    </source>
</reference>
<sequence length="502" mass="58671">MSKQRPAIVQVSKFVNASDKKYAGYINYMGRTEAQRSKYFGEYNALSFDRYQQYMHNPSKSSGLFSSGYGYLDKKGKGQYREWFKEAQENKSPMWQDVYSFDNQDLIEWGIYNPTTKSLNEAIIMDATRVAMDEKIKLMNLGDTAKWTASIHFNTDNIHVHVGMVEVQPTRPKVTYKGEEMYRGAVPKSTLDKVKSKFINHIVDRNQELAMLDHLIRKELAGSLGKQGQLKDLMLRKEMVHLINTLPPDLRKWQYGRKEMAPYRQAIDHISESFLKEKKGTELQMLNKALDNEMHFRKNLYGEGTKEFERFKDYKANKMKELYSTMGNTILKELKAIRRTIDHEQGYKYSPPIVTASDTKTGSIGSEADKERIKLEGLMEPGLSKIEKATPLSIDIPKTWQLPATDNRPMPISQKDMERAYRRREEAPVTTQKDWKQQMAAYSQINQTNPTVFHQGHVSQIRRALRKDIQHFYSKLDFERMEDERVWRKKQFEQAQQNGRSY</sequence>
<organism evidence="1 2">
    <name type="scientific">Listeria riparia FSL S10-1204</name>
    <dbReference type="NCBI Taxonomy" id="1265816"/>
    <lineage>
        <taxon>Bacteria</taxon>
        <taxon>Bacillati</taxon>
        <taxon>Bacillota</taxon>
        <taxon>Bacilli</taxon>
        <taxon>Bacillales</taxon>
        <taxon>Listeriaceae</taxon>
        <taxon>Listeria</taxon>
    </lineage>
</organism>
<dbReference type="RefSeq" id="WP_052008952.1">
    <property type="nucleotide sequence ID" value="NZ_AODL01000031.1"/>
</dbReference>